<keyword evidence="12 15" id="KW-0472">Membrane</keyword>
<evidence type="ECO:0000256" key="13">
    <source>
        <dbReference type="ARBA" id="ARBA00024209"/>
    </source>
</evidence>
<protein>
    <recommendedName>
        <fullName evidence="4">RING-type E3 ubiquitin transferase</fullName>
        <ecNumber evidence="4">2.3.2.27</ecNumber>
    </recommendedName>
</protein>
<dbReference type="Proteomes" id="UP001140206">
    <property type="component" value="Chromosome 5"/>
</dbReference>
<feature type="transmembrane region" description="Helical" evidence="15">
    <location>
        <begin position="52"/>
        <end position="75"/>
    </location>
</feature>
<dbReference type="CDD" id="cd16461">
    <property type="entry name" value="RING-H2_EL5-like"/>
    <property type="match status" value="1"/>
</dbReference>
<dbReference type="PANTHER" id="PTHR14155:SF627">
    <property type="entry name" value="OS06G0192800 PROTEIN"/>
    <property type="match status" value="1"/>
</dbReference>
<keyword evidence="9" id="KW-0833">Ubl conjugation pathway</keyword>
<dbReference type="EC" id="2.3.2.27" evidence="4"/>
<accession>A0AAV8C4U3</accession>
<reference evidence="17" key="1">
    <citation type="submission" date="2022-08" db="EMBL/GenBank/DDBJ databases">
        <authorList>
            <person name="Marques A."/>
        </authorList>
    </citation>
    <scope>NUCLEOTIDE SEQUENCE</scope>
    <source>
        <strain evidence="17">RhyPub2mFocal</strain>
        <tissue evidence="17">Leaves</tissue>
    </source>
</reference>
<feature type="transmembrane region" description="Helical" evidence="15">
    <location>
        <begin position="12"/>
        <end position="32"/>
    </location>
</feature>
<dbReference type="FunFam" id="3.30.40.10:FF:000187">
    <property type="entry name" value="E3 ubiquitin-protein ligase ATL6"/>
    <property type="match status" value="1"/>
</dbReference>
<gene>
    <name evidence="17" type="ORF">LUZ62_084898</name>
</gene>
<evidence type="ECO:0000256" key="9">
    <source>
        <dbReference type="ARBA" id="ARBA00022786"/>
    </source>
</evidence>
<evidence type="ECO:0000259" key="16">
    <source>
        <dbReference type="PROSITE" id="PS50089"/>
    </source>
</evidence>
<evidence type="ECO:0000313" key="17">
    <source>
        <dbReference type="EMBL" id="KAJ4750493.1"/>
    </source>
</evidence>
<evidence type="ECO:0000256" key="4">
    <source>
        <dbReference type="ARBA" id="ARBA00012483"/>
    </source>
</evidence>
<feature type="domain" description="RING-type" evidence="16">
    <location>
        <begin position="133"/>
        <end position="175"/>
    </location>
</feature>
<proteinExistence type="inferred from homology"/>
<organism evidence="17 18">
    <name type="scientific">Rhynchospora pubera</name>
    <dbReference type="NCBI Taxonomy" id="906938"/>
    <lineage>
        <taxon>Eukaryota</taxon>
        <taxon>Viridiplantae</taxon>
        <taxon>Streptophyta</taxon>
        <taxon>Embryophyta</taxon>
        <taxon>Tracheophyta</taxon>
        <taxon>Spermatophyta</taxon>
        <taxon>Magnoliopsida</taxon>
        <taxon>Liliopsida</taxon>
        <taxon>Poales</taxon>
        <taxon>Cyperaceae</taxon>
        <taxon>Cyperoideae</taxon>
        <taxon>Rhynchosporeae</taxon>
        <taxon>Rhynchospora</taxon>
    </lineage>
</organism>
<name>A0AAV8C4U3_9POAL</name>
<dbReference type="AlphaFoldDB" id="A0AAV8C4U3"/>
<evidence type="ECO:0000256" key="8">
    <source>
        <dbReference type="ARBA" id="ARBA00022771"/>
    </source>
</evidence>
<dbReference type="InterPro" id="IPR001841">
    <property type="entry name" value="Znf_RING"/>
</dbReference>
<comment type="caution">
    <text evidence="17">The sequence shown here is derived from an EMBL/GenBank/DDBJ whole genome shotgun (WGS) entry which is preliminary data.</text>
</comment>
<evidence type="ECO:0000256" key="11">
    <source>
        <dbReference type="ARBA" id="ARBA00022989"/>
    </source>
</evidence>
<keyword evidence="5" id="KW-0808">Transferase</keyword>
<evidence type="ECO:0000256" key="5">
    <source>
        <dbReference type="ARBA" id="ARBA00022679"/>
    </source>
</evidence>
<evidence type="ECO:0000256" key="7">
    <source>
        <dbReference type="ARBA" id="ARBA00022723"/>
    </source>
</evidence>
<sequence>MDHYHLNTKPNNVFTVIFLVFSFLLLTVMPVQAQVAGNSPNNSTTTSFNLTFALIFIALIILFFVTAFLIIFFSCGGPPRTAHPMVPTTFNENGAAWVIPIVRQSGLDRSVLEKFPIMKFSEVKGLIPGTLECAVCLSEYNDSDTLRILPGCCHVFHTDCIDHWLSNHDACPVCRASLTNPNIISTEPQSGTGNVGATTEDERHKMSMSMEGTDRFTLRLPDHVLRQIEVQRGYKLSASIAGSGYQGTPMSKSGRVWSFIRTFSSRRGLEFGGGSRSIRLGGSLRRNPTLGRNGSMHHTAMVRSGSVRGQVDGRASGMIPVRSGSARGENHMVASSTVLPQSGSVRGQTDMVASTIGIVRSGSVRNQTNIITSSTDPIQSGTAIGQTDKVASASVRSGSVRGEANMVASGGTLPVHELDQV</sequence>
<keyword evidence="10" id="KW-0862">Zinc</keyword>
<evidence type="ECO:0000256" key="12">
    <source>
        <dbReference type="ARBA" id="ARBA00023136"/>
    </source>
</evidence>
<evidence type="ECO:0000256" key="2">
    <source>
        <dbReference type="ARBA" id="ARBA00004167"/>
    </source>
</evidence>
<evidence type="ECO:0000256" key="15">
    <source>
        <dbReference type="SAM" id="Phobius"/>
    </source>
</evidence>
<dbReference type="SMART" id="SM00184">
    <property type="entry name" value="RING"/>
    <property type="match status" value="1"/>
</dbReference>
<keyword evidence="11 15" id="KW-1133">Transmembrane helix</keyword>
<comment type="pathway">
    <text evidence="3">Protein modification; protein ubiquitination.</text>
</comment>
<dbReference type="InterPro" id="IPR053238">
    <property type="entry name" value="RING-H2_zinc_finger"/>
</dbReference>
<dbReference type="GO" id="GO:0061630">
    <property type="term" value="F:ubiquitin protein ligase activity"/>
    <property type="evidence" value="ECO:0007669"/>
    <property type="project" value="UniProtKB-EC"/>
</dbReference>
<dbReference type="InterPro" id="IPR013083">
    <property type="entry name" value="Znf_RING/FYVE/PHD"/>
</dbReference>
<dbReference type="Pfam" id="PF13639">
    <property type="entry name" value="zf-RING_2"/>
    <property type="match status" value="1"/>
</dbReference>
<keyword evidence="18" id="KW-1185">Reference proteome</keyword>
<evidence type="ECO:0000256" key="6">
    <source>
        <dbReference type="ARBA" id="ARBA00022692"/>
    </source>
</evidence>
<dbReference type="EMBL" id="JAMFTS010000005">
    <property type="protein sequence ID" value="KAJ4750493.1"/>
    <property type="molecule type" value="Genomic_DNA"/>
</dbReference>
<comment type="similarity">
    <text evidence="13">Belongs to the RING-type zinc finger family. ATL subfamily.</text>
</comment>
<dbReference type="PROSITE" id="PS50089">
    <property type="entry name" value="ZF_RING_2"/>
    <property type="match status" value="1"/>
</dbReference>
<evidence type="ECO:0000313" key="18">
    <source>
        <dbReference type="Proteomes" id="UP001140206"/>
    </source>
</evidence>
<evidence type="ECO:0000256" key="3">
    <source>
        <dbReference type="ARBA" id="ARBA00004906"/>
    </source>
</evidence>
<evidence type="ECO:0000256" key="14">
    <source>
        <dbReference type="PROSITE-ProRule" id="PRU00175"/>
    </source>
</evidence>
<evidence type="ECO:0000256" key="10">
    <source>
        <dbReference type="ARBA" id="ARBA00022833"/>
    </source>
</evidence>
<dbReference type="GO" id="GO:0016020">
    <property type="term" value="C:membrane"/>
    <property type="evidence" value="ECO:0007669"/>
    <property type="project" value="UniProtKB-SubCell"/>
</dbReference>
<dbReference type="SUPFAM" id="SSF57850">
    <property type="entry name" value="RING/U-box"/>
    <property type="match status" value="1"/>
</dbReference>
<dbReference type="GO" id="GO:0008270">
    <property type="term" value="F:zinc ion binding"/>
    <property type="evidence" value="ECO:0007669"/>
    <property type="project" value="UniProtKB-KW"/>
</dbReference>
<keyword evidence="6 15" id="KW-0812">Transmembrane</keyword>
<comment type="subcellular location">
    <subcellularLocation>
        <location evidence="2">Membrane</location>
        <topology evidence="2">Single-pass membrane protein</topology>
    </subcellularLocation>
</comment>
<evidence type="ECO:0000256" key="1">
    <source>
        <dbReference type="ARBA" id="ARBA00000900"/>
    </source>
</evidence>
<keyword evidence="7" id="KW-0479">Metal-binding</keyword>
<comment type="catalytic activity">
    <reaction evidence="1">
        <text>S-ubiquitinyl-[E2 ubiquitin-conjugating enzyme]-L-cysteine + [acceptor protein]-L-lysine = [E2 ubiquitin-conjugating enzyme]-L-cysteine + N(6)-ubiquitinyl-[acceptor protein]-L-lysine.</text>
        <dbReference type="EC" id="2.3.2.27"/>
    </reaction>
</comment>
<keyword evidence="8 14" id="KW-0863">Zinc-finger</keyword>
<dbReference type="Gene3D" id="3.30.40.10">
    <property type="entry name" value="Zinc/RING finger domain, C3HC4 (zinc finger)"/>
    <property type="match status" value="1"/>
</dbReference>
<dbReference type="PANTHER" id="PTHR14155">
    <property type="entry name" value="RING FINGER DOMAIN-CONTAINING"/>
    <property type="match status" value="1"/>
</dbReference>